<evidence type="ECO:0000256" key="2">
    <source>
        <dbReference type="SAM" id="MobiDB-lite"/>
    </source>
</evidence>
<name>A0AAV8UZH4_9RHOD</name>
<keyword evidence="4" id="KW-1185">Reference proteome</keyword>
<protein>
    <recommendedName>
        <fullName evidence="5">Monopolin complex subunit Csm1/Pcs1 C-terminal domain-containing protein</fullName>
    </recommendedName>
</protein>
<proteinExistence type="predicted"/>
<reference evidence="3 4" key="1">
    <citation type="journal article" date="2023" name="Nat. Commun.">
        <title>Origin of minicircular mitochondrial genomes in red algae.</title>
        <authorList>
            <person name="Lee Y."/>
            <person name="Cho C.H."/>
            <person name="Lee Y.M."/>
            <person name="Park S.I."/>
            <person name="Yang J.H."/>
            <person name="West J.A."/>
            <person name="Bhattacharya D."/>
            <person name="Yoon H.S."/>
        </authorList>
    </citation>
    <scope>NUCLEOTIDE SEQUENCE [LARGE SCALE GENOMIC DNA]</scope>
    <source>
        <strain evidence="3 4">CCMP1338</strain>
        <tissue evidence="3">Whole cell</tissue>
    </source>
</reference>
<keyword evidence="1" id="KW-0175">Coiled coil</keyword>
<comment type="caution">
    <text evidence="3">The sequence shown here is derived from an EMBL/GenBank/DDBJ whole genome shotgun (WGS) entry which is preliminary data.</text>
</comment>
<dbReference type="PANTHER" id="PTHR28006:SF1">
    <property type="entry name" value="MONOPOLIN COMPLEX SUBUNIT CSM1"/>
    <property type="match status" value="1"/>
</dbReference>
<evidence type="ECO:0008006" key="5">
    <source>
        <dbReference type="Google" id="ProtNLM"/>
    </source>
</evidence>
<feature type="coiled-coil region" evidence="1">
    <location>
        <begin position="84"/>
        <end position="111"/>
    </location>
</feature>
<evidence type="ECO:0000313" key="3">
    <source>
        <dbReference type="EMBL" id="KAJ8907585.1"/>
    </source>
</evidence>
<accession>A0AAV8UZH4</accession>
<organism evidence="3 4">
    <name type="scientific">Rhodosorus marinus</name>
    <dbReference type="NCBI Taxonomy" id="101924"/>
    <lineage>
        <taxon>Eukaryota</taxon>
        <taxon>Rhodophyta</taxon>
        <taxon>Stylonematophyceae</taxon>
        <taxon>Stylonematales</taxon>
        <taxon>Stylonemataceae</taxon>
        <taxon>Rhodosorus</taxon>
    </lineage>
</organism>
<gene>
    <name evidence="3" type="ORF">NDN08_007695</name>
</gene>
<dbReference type="PANTHER" id="PTHR28006">
    <property type="entry name" value="MONOPOLIN COMPLEX SUBUNIT CSM1"/>
    <property type="match status" value="1"/>
</dbReference>
<dbReference type="Proteomes" id="UP001157974">
    <property type="component" value="Unassembled WGS sequence"/>
</dbReference>
<feature type="region of interest" description="Disordered" evidence="2">
    <location>
        <begin position="1"/>
        <end position="69"/>
    </location>
</feature>
<dbReference type="AlphaFoldDB" id="A0AAV8UZH4"/>
<feature type="coiled-coil region" evidence="1">
    <location>
        <begin position="164"/>
        <end position="191"/>
    </location>
</feature>
<dbReference type="InterPro" id="IPR040349">
    <property type="entry name" value="Csm1/Pcs1"/>
</dbReference>
<feature type="compositionally biased region" description="Basic and acidic residues" evidence="2">
    <location>
        <begin position="1"/>
        <end position="27"/>
    </location>
</feature>
<evidence type="ECO:0000256" key="1">
    <source>
        <dbReference type="SAM" id="Coils"/>
    </source>
</evidence>
<feature type="compositionally biased region" description="Basic residues" evidence="2">
    <location>
        <begin position="34"/>
        <end position="44"/>
    </location>
</feature>
<evidence type="ECO:0000313" key="4">
    <source>
        <dbReference type="Proteomes" id="UP001157974"/>
    </source>
</evidence>
<dbReference type="GO" id="GO:0033551">
    <property type="term" value="C:monopolin complex"/>
    <property type="evidence" value="ECO:0007669"/>
    <property type="project" value="InterPro"/>
</dbReference>
<dbReference type="EMBL" id="JAMWBK010000002">
    <property type="protein sequence ID" value="KAJ8907585.1"/>
    <property type="molecule type" value="Genomic_DNA"/>
</dbReference>
<sequence length="318" mass="36761">MMRSEVPQRRMSERLAVKSGSERREDSAVQTFSTKKKIVKKKPLSKVDSNIPTGGDLPDAQRADAANSKKRRFSFYENEERKDREGIRKREAQLREEMAVLQTKYDKLKELRFSDVENIYQQYKQSVTERSTAADELLTRYKDEVDRLRTLTQKSKEVNAYKDVEIYRRENAALRTELLEIKTQLVEFELKALEMQDSSNDKLESRKEVPEEKVKAITTSEISSEPGSCEGIIRILQILTGAVVNQTAPNAFTILVVNAERQRQMRFQLTVSGEDVEYEPIETENLTELPSYMRDSIIFDFAEAPMFCSKVISVVFSR</sequence>